<evidence type="ECO:0000313" key="2">
    <source>
        <dbReference type="Proteomes" id="UP000176614"/>
    </source>
</evidence>
<dbReference type="Proteomes" id="UP000176614">
    <property type="component" value="Unassembled WGS sequence"/>
</dbReference>
<comment type="caution">
    <text evidence="1">The sequence shown here is derived from an EMBL/GenBank/DDBJ whole genome shotgun (WGS) entry which is preliminary data.</text>
</comment>
<sequence>MYVPVLKKIHTSINTLVERALPVSGAIYVKPGVELRPFDKVGDCLFSHQMMPLPDKFKPKKKIVPGGRENFRRDSVVGHLARERIIAPFDGDLVFDGEVYVFKEIEKKHSLLSGVWGTVSEVIPSMSVLIKTQVADIAFALATPVVASGEMVIFPNPTEILEEYYIESFLKNPLGKVVYIGNYVKEDVVEKAHKLGIGAAICGSTTKKAFDYALKNKFGLGVISGYGKMQVPSSVYNYLSKISYRQVFFEGERSILRVPIPLEEFMQNNDKGCVLIKEVLPADKVQVFQKNYFGNIGTVDRVGENSIFVRFKTEDKSVIEILSPNFFILQD</sequence>
<reference evidence="1 2" key="1">
    <citation type="journal article" date="2016" name="Nat. Commun.">
        <title>Thousands of microbial genomes shed light on interconnected biogeochemical processes in an aquifer system.</title>
        <authorList>
            <person name="Anantharaman K."/>
            <person name="Brown C.T."/>
            <person name="Hug L.A."/>
            <person name="Sharon I."/>
            <person name="Castelle C.J."/>
            <person name="Probst A.J."/>
            <person name="Thomas B.C."/>
            <person name="Singh A."/>
            <person name="Wilkins M.J."/>
            <person name="Karaoz U."/>
            <person name="Brodie E.L."/>
            <person name="Williams K.H."/>
            <person name="Hubbard S.S."/>
            <person name="Banfield J.F."/>
        </authorList>
    </citation>
    <scope>NUCLEOTIDE SEQUENCE [LARGE SCALE GENOMIC DNA]</scope>
</reference>
<dbReference type="AlphaFoldDB" id="A0A1F4W1R8"/>
<protein>
    <recommendedName>
        <fullName evidence="3">KOW domain-containing protein</fullName>
    </recommendedName>
</protein>
<name>A0A1F4W1R8_UNCKA</name>
<accession>A0A1F4W1R8</accession>
<dbReference type="EMBL" id="MEVT01000006">
    <property type="protein sequence ID" value="OGC63367.1"/>
    <property type="molecule type" value="Genomic_DNA"/>
</dbReference>
<proteinExistence type="predicted"/>
<gene>
    <name evidence="1" type="ORF">A2264_01385</name>
</gene>
<evidence type="ECO:0008006" key="3">
    <source>
        <dbReference type="Google" id="ProtNLM"/>
    </source>
</evidence>
<evidence type="ECO:0000313" key="1">
    <source>
        <dbReference type="EMBL" id="OGC63367.1"/>
    </source>
</evidence>
<organism evidence="1 2">
    <name type="scientific">candidate division WWE3 bacterium RIFOXYA2_FULL_46_9</name>
    <dbReference type="NCBI Taxonomy" id="1802636"/>
    <lineage>
        <taxon>Bacteria</taxon>
        <taxon>Katanobacteria</taxon>
    </lineage>
</organism>